<dbReference type="InterPro" id="IPR005624">
    <property type="entry name" value="PduO/GlcC-like"/>
</dbReference>
<name>A0AAN0Y7V3_VIBNA</name>
<gene>
    <name evidence="1" type="ORF">BA890_16600</name>
</gene>
<keyword evidence="2" id="KW-1185">Reference proteome</keyword>
<dbReference type="GeneID" id="70915343"/>
<sequence length="157" mass="17583">MSKGILSELLEQEAELQLNHFNHGTAWELGCALKSTAEGRSATVFIEVYAFEQVLFSYAMEGSTKDKQDWAKRKRQSVLRFGHSSHYLGHYNASKQRDFDSQPHIDAREYCAHGGAFPIRIKGSGLVGVITVSGLPSEEDHNMVIEVLRAHLDHSQP</sequence>
<dbReference type="PANTHER" id="PTHR28255:SF1">
    <property type="entry name" value="UPF0303 PROTEIN YBR137W"/>
    <property type="match status" value="1"/>
</dbReference>
<proteinExistence type="predicted"/>
<dbReference type="NCBIfam" id="NF002696">
    <property type="entry name" value="PRK02487.1-5"/>
    <property type="match status" value="1"/>
</dbReference>
<evidence type="ECO:0000313" key="2">
    <source>
        <dbReference type="Proteomes" id="UP000092741"/>
    </source>
</evidence>
<dbReference type="RefSeq" id="WP_024372984.1">
    <property type="nucleotide sequence ID" value="NZ_ATFJ01000032.1"/>
</dbReference>
<dbReference type="Pfam" id="PF03928">
    <property type="entry name" value="HbpS-like"/>
    <property type="match status" value="1"/>
</dbReference>
<protein>
    <submittedName>
        <fullName evidence="1">Uncharacterized protein</fullName>
    </submittedName>
</protein>
<dbReference type="Proteomes" id="UP000092741">
    <property type="component" value="Chromosome 2"/>
</dbReference>
<dbReference type="KEGG" id="vna:PN96_21105"/>
<reference evidence="1 2" key="1">
    <citation type="submission" date="2016-07" db="EMBL/GenBank/DDBJ databases">
        <title>Developing Vibrio natriegens as a novel, fast-growing host for biotechnology.</title>
        <authorList>
            <person name="Weinstock M.T."/>
            <person name="Hesek E.D."/>
            <person name="Wilson C.M."/>
            <person name="Gibson D.G."/>
        </authorList>
    </citation>
    <scope>NUCLEOTIDE SEQUENCE [LARGE SCALE GENOMIC DNA]</scope>
    <source>
        <strain evidence="1 2">ATCC 14048</strain>
    </source>
</reference>
<accession>A0AAN0Y7V3</accession>
<dbReference type="PIRSF" id="PIRSF008757">
    <property type="entry name" value="UCP008757"/>
    <property type="match status" value="1"/>
</dbReference>
<evidence type="ECO:0000313" key="1">
    <source>
        <dbReference type="EMBL" id="ANQ15631.1"/>
    </source>
</evidence>
<dbReference type="InterPro" id="IPR010371">
    <property type="entry name" value="YBR137W-like"/>
</dbReference>
<dbReference type="AlphaFoldDB" id="A0AAN0Y7V3"/>
<organism evidence="1 2">
    <name type="scientific">Vibrio natriegens NBRC 15636 = ATCC 14048 = DSM 759</name>
    <dbReference type="NCBI Taxonomy" id="1219067"/>
    <lineage>
        <taxon>Bacteria</taxon>
        <taxon>Pseudomonadati</taxon>
        <taxon>Pseudomonadota</taxon>
        <taxon>Gammaproteobacteria</taxon>
        <taxon>Vibrionales</taxon>
        <taxon>Vibrionaceae</taxon>
        <taxon>Vibrio</taxon>
    </lineage>
</organism>
<dbReference type="EMBL" id="CP016346">
    <property type="protein sequence ID" value="ANQ15631.1"/>
    <property type="molecule type" value="Genomic_DNA"/>
</dbReference>
<dbReference type="Gene3D" id="3.30.450.150">
    <property type="entry name" value="Haem-degrading domain"/>
    <property type="match status" value="1"/>
</dbReference>
<dbReference type="PANTHER" id="PTHR28255">
    <property type="match status" value="1"/>
</dbReference>
<dbReference type="InterPro" id="IPR038084">
    <property type="entry name" value="PduO/GlcC-like_sf"/>
</dbReference>
<dbReference type="SUPFAM" id="SSF143744">
    <property type="entry name" value="GlcG-like"/>
    <property type="match status" value="1"/>
</dbReference>